<dbReference type="CDD" id="cd14688">
    <property type="entry name" value="bZIP_YAP"/>
    <property type="match status" value="1"/>
</dbReference>
<reference evidence="1" key="1">
    <citation type="submission" date="2021-07" db="EMBL/GenBank/DDBJ databases">
        <authorList>
            <person name="Branca A.L. A."/>
        </authorList>
    </citation>
    <scope>NUCLEOTIDE SEQUENCE</scope>
</reference>
<dbReference type="EMBL" id="CAJVPD010000236">
    <property type="protein sequence ID" value="CAG8380845.1"/>
    <property type="molecule type" value="Genomic_DNA"/>
</dbReference>
<evidence type="ECO:0008006" key="3">
    <source>
        <dbReference type="Google" id="ProtNLM"/>
    </source>
</evidence>
<dbReference type="AlphaFoldDB" id="A0A9W4J875"/>
<dbReference type="PANTHER" id="PTHR37012:SF6">
    <property type="entry name" value="BZIP TRANSCRIPTION FACTOR"/>
    <property type="match status" value="1"/>
</dbReference>
<dbReference type="Proteomes" id="UP001152592">
    <property type="component" value="Unassembled WGS sequence"/>
</dbReference>
<comment type="caution">
    <text evidence="1">The sequence shown here is derived from an EMBL/GenBank/DDBJ whole genome shotgun (WGS) entry which is preliminary data.</text>
</comment>
<accession>A0A9W4J875</accession>
<dbReference type="Pfam" id="PF11905">
    <property type="entry name" value="DUF3425"/>
    <property type="match status" value="1"/>
</dbReference>
<protein>
    <recommendedName>
        <fullName evidence="3">BZIP domain-containing protein</fullName>
    </recommendedName>
</protein>
<evidence type="ECO:0000313" key="1">
    <source>
        <dbReference type="EMBL" id="CAG8380845.1"/>
    </source>
</evidence>
<organism evidence="1 2">
    <name type="scientific">Penicillium salamii</name>
    <dbReference type="NCBI Taxonomy" id="1612424"/>
    <lineage>
        <taxon>Eukaryota</taxon>
        <taxon>Fungi</taxon>
        <taxon>Dikarya</taxon>
        <taxon>Ascomycota</taxon>
        <taxon>Pezizomycotina</taxon>
        <taxon>Eurotiomycetes</taxon>
        <taxon>Eurotiomycetidae</taxon>
        <taxon>Eurotiales</taxon>
        <taxon>Aspergillaceae</taxon>
        <taxon>Penicillium</taxon>
    </lineage>
</organism>
<dbReference type="InterPro" id="IPR021833">
    <property type="entry name" value="DUF3425"/>
</dbReference>
<proteinExistence type="predicted"/>
<evidence type="ECO:0000313" key="2">
    <source>
        <dbReference type="Proteomes" id="UP001152592"/>
    </source>
</evidence>
<dbReference type="PANTHER" id="PTHR37012">
    <property type="entry name" value="B-ZIP TRANSCRIPTION FACTOR (EUROFUNG)-RELATED"/>
    <property type="match status" value="1"/>
</dbReference>
<dbReference type="OrthoDB" id="433512at2759"/>
<gene>
    <name evidence="1" type="ORF">PSALAMII_LOCUS5687</name>
</gene>
<name>A0A9W4J875_9EURO</name>
<sequence length="403" mass="46627">MCTNVMSSMPSSLMQELRPSNVATSNSFHHQLTFIMSAERKRLRDRRSQQTLRDKKLKYTTKLEEQVAHCEQHHADHAVQRLLQVISGLRTENESLRQRQRCLKSLVDSWDAGLNPETPGYAWHNWPSLRKDPYTNETAFSLETGSNDPATLDGPIASSAGVDPIIESTSASSMRSPVQIQPSLAFPSADTTPLWYQIPPHSDDYSDISKVISCPWFSYPEKVTSCPDTPSSPLDILYGTKTNFLADMIHITLQRRPIRDPERLALGLLMYHLSRWFLNPSRVTYDRLSLFQRPVQGQMESPHPLVLDFLPWPRMRLNLIRHWHVYSDNRDDLFGMFACCVKIRWPWGEDILERDDQNELRIKKSFCETFMKLEGWGLTPEFTTKYPDLVEGMDLREILFELI</sequence>